<organism evidence="1">
    <name type="scientific">marine metagenome</name>
    <dbReference type="NCBI Taxonomy" id="408172"/>
    <lineage>
        <taxon>unclassified sequences</taxon>
        <taxon>metagenomes</taxon>
        <taxon>ecological metagenomes</taxon>
    </lineage>
</organism>
<name>A0A382ANJ0_9ZZZZ</name>
<evidence type="ECO:0000313" key="1">
    <source>
        <dbReference type="EMBL" id="SVB02934.1"/>
    </source>
</evidence>
<dbReference type="AlphaFoldDB" id="A0A382ANJ0"/>
<evidence type="ECO:0008006" key="2">
    <source>
        <dbReference type="Google" id="ProtNLM"/>
    </source>
</evidence>
<gene>
    <name evidence="1" type="ORF">METZ01_LOCUS155788</name>
</gene>
<protein>
    <recommendedName>
        <fullName evidence="2">ABM domain-containing protein</fullName>
    </recommendedName>
</protein>
<proteinExistence type="predicted"/>
<reference evidence="1" key="1">
    <citation type="submission" date="2018-05" db="EMBL/GenBank/DDBJ databases">
        <authorList>
            <person name="Lanie J.A."/>
            <person name="Ng W.-L."/>
            <person name="Kazmierczak K.M."/>
            <person name="Andrzejewski T.M."/>
            <person name="Davidsen T.M."/>
            <person name="Wayne K.J."/>
            <person name="Tettelin H."/>
            <person name="Glass J.I."/>
            <person name="Rusch D."/>
            <person name="Podicherti R."/>
            <person name="Tsui H.-C.T."/>
            <person name="Winkler M.E."/>
        </authorList>
    </citation>
    <scope>NUCLEOTIDE SEQUENCE</scope>
</reference>
<sequence length="229" mass="26065">MKHILSFCAFVISLGLFAAHHEELENNTTMHENNFVYISTYTQPAGGNPETLKKSLLGSISTLEKNGYNSCGMLRHQFGGDRSFLTYCYFDDWDQFAKINDDGAPLPSTYRQLYGDHTDKLAAVVVRNLTKRTPYVLEAKYSFGSYLTTNESRTNAKILFDAYDKAFGGCNMTEHFWGPELTWNFYCGYDSYADWGKKVDALSTIHEAELADLKLDVKDHSDHLMIRVN</sequence>
<dbReference type="EMBL" id="UINC01026100">
    <property type="protein sequence ID" value="SVB02934.1"/>
    <property type="molecule type" value="Genomic_DNA"/>
</dbReference>
<accession>A0A382ANJ0</accession>